<sequence length="689" mass="75329">MANTRSSTPAPAMVNIAAPSHNNNDNNNDNGNGNDNTTTSTANTLANDTIMEEDTDILEPAEVTSPKTTNVSPATSPNSEGVKRIASTARNEIAKAKTPDELKEKQKKRKDSKSELPHSLPDTFKSGHATSVTPTLHTSKSLSTSFLLSEKELQSCEVLRNLSTPALYEHALKFEEKQGTHLTSTGALATLSGKKTGRSPKDKRVVSDTPMESAVWRGLGSPNIPLNKTSFLCNRETALDYLGSLERLYVFDGYANWDEKHRVKVRVVCARPYHALFINNLLIRPSSEDELAAFGVPDFTIYNAGSFPANRFNDGVTSSASVSLNLESRELVILGTNYAGEMKKGVFTYMHYLMPTRGVLTLHSGCNVGKDGDTTLFFGLSGTGKTTLSTDRDRPLVGDDEHCWSDDGVSNIEGGCYAKCIDLSAEHEPEIFQAIRYGTVVENVVFSDRSRVIDYHDCQITENTRAAYPIDFIANAKLPCLAHHPKNIIMLCCDAYGVLPPVSKLTIGQAMFMFVSGYTAKVAGTEDGVLEPEATFSACFGGAFLVWHPFKYASMLAERMVKHGSTAWLVNTGWTGGKYGVGSRMQLKYTRAIVDAIHDGSLSEDLVTYHTTGVFNLQVPRACPGVPDNILDPSLCWTDLENFQATLRMLACLYQQNFAKYETAMNSPSFDANLVKAIRDAAPDVVLTR</sequence>
<dbReference type="GO" id="GO:0004612">
    <property type="term" value="F:phosphoenolpyruvate carboxykinase (ATP) activity"/>
    <property type="evidence" value="ECO:0007669"/>
    <property type="project" value="UniProtKB-EC"/>
</dbReference>
<dbReference type="GO" id="GO:0006094">
    <property type="term" value="P:gluconeogenesis"/>
    <property type="evidence" value="ECO:0007669"/>
    <property type="project" value="UniProtKB-UniPathway"/>
</dbReference>
<comment type="pathway">
    <text evidence="1">Carbohydrate biosynthesis; gluconeogenesis.</text>
</comment>
<dbReference type="Gene3D" id="2.170.8.10">
    <property type="entry name" value="Phosphoenolpyruvate Carboxykinase, domain 2"/>
    <property type="match status" value="1"/>
</dbReference>
<evidence type="ECO:0000256" key="6">
    <source>
        <dbReference type="ARBA" id="ARBA00022793"/>
    </source>
</evidence>
<evidence type="ECO:0000256" key="7">
    <source>
        <dbReference type="ARBA" id="ARBA00022840"/>
    </source>
</evidence>
<keyword evidence="4" id="KW-0312">Gluconeogenesis</keyword>
<dbReference type="SUPFAM" id="SSF68923">
    <property type="entry name" value="PEP carboxykinase N-terminal domain"/>
    <property type="match status" value="1"/>
</dbReference>
<evidence type="ECO:0000256" key="5">
    <source>
        <dbReference type="ARBA" id="ARBA00022741"/>
    </source>
</evidence>
<evidence type="ECO:0000256" key="4">
    <source>
        <dbReference type="ARBA" id="ARBA00022432"/>
    </source>
</evidence>
<dbReference type="NCBIfam" id="NF006820">
    <property type="entry name" value="PRK09344.1-2"/>
    <property type="match status" value="1"/>
</dbReference>
<dbReference type="InterPro" id="IPR008210">
    <property type="entry name" value="PEP_carboxykinase_N"/>
</dbReference>
<dbReference type="NCBIfam" id="TIGR00224">
    <property type="entry name" value="pckA"/>
    <property type="match status" value="1"/>
</dbReference>
<accession>A0A830HXA3</accession>
<evidence type="ECO:0000256" key="2">
    <source>
        <dbReference type="ARBA" id="ARBA00006052"/>
    </source>
</evidence>
<dbReference type="Pfam" id="PF01293">
    <property type="entry name" value="PEPCK_ATP"/>
    <property type="match status" value="1"/>
</dbReference>
<proteinExistence type="inferred from homology"/>
<dbReference type="SUPFAM" id="SSF53795">
    <property type="entry name" value="PEP carboxykinase-like"/>
    <property type="match status" value="1"/>
</dbReference>
<dbReference type="EC" id="4.1.1.49" evidence="3"/>
<dbReference type="CDD" id="cd00484">
    <property type="entry name" value="PEPCK_ATP"/>
    <property type="match status" value="1"/>
</dbReference>
<keyword evidence="6" id="KW-0210">Decarboxylase</keyword>
<dbReference type="PANTHER" id="PTHR30031">
    <property type="entry name" value="PHOSPHOENOLPYRUVATE CARBOXYKINASE ATP"/>
    <property type="match status" value="1"/>
</dbReference>
<keyword evidence="11" id="KW-0808">Transferase</keyword>
<comment type="caution">
    <text evidence="11">The sequence shown here is derived from an EMBL/GenBank/DDBJ whole genome shotgun (WGS) entry which is preliminary data.</text>
</comment>
<dbReference type="GO" id="GO:0016301">
    <property type="term" value="F:kinase activity"/>
    <property type="evidence" value="ECO:0007669"/>
    <property type="project" value="UniProtKB-KW"/>
</dbReference>
<evidence type="ECO:0000313" key="11">
    <source>
        <dbReference type="EMBL" id="GHP11842.1"/>
    </source>
</evidence>
<keyword evidence="12" id="KW-1185">Reference proteome</keyword>
<feature type="region of interest" description="Disordered" evidence="10">
    <location>
        <begin position="1"/>
        <end position="137"/>
    </location>
</feature>
<dbReference type="Gene3D" id="3.40.449.10">
    <property type="entry name" value="Phosphoenolpyruvate Carboxykinase, domain 1"/>
    <property type="match status" value="1"/>
</dbReference>
<evidence type="ECO:0000256" key="3">
    <source>
        <dbReference type="ARBA" id="ARBA00012363"/>
    </source>
</evidence>
<dbReference type="Gene3D" id="3.90.228.20">
    <property type="match status" value="1"/>
</dbReference>
<feature type="compositionally biased region" description="Polar residues" evidence="10">
    <location>
        <begin position="65"/>
        <end position="79"/>
    </location>
</feature>
<comment type="catalytic activity">
    <reaction evidence="9">
        <text>oxaloacetate + ATP = phosphoenolpyruvate + ADP + CO2</text>
        <dbReference type="Rhea" id="RHEA:18617"/>
        <dbReference type="ChEBI" id="CHEBI:16452"/>
        <dbReference type="ChEBI" id="CHEBI:16526"/>
        <dbReference type="ChEBI" id="CHEBI:30616"/>
        <dbReference type="ChEBI" id="CHEBI:58702"/>
        <dbReference type="ChEBI" id="CHEBI:456216"/>
        <dbReference type="EC" id="4.1.1.49"/>
    </reaction>
</comment>
<dbReference type="InterPro" id="IPR013035">
    <property type="entry name" value="PEP_carboxykinase_C"/>
</dbReference>
<reference evidence="11" key="1">
    <citation type="submission" date="2020-10" db="EMBL/GenBank/DDBJ databases">
        <title>Unveiling of a novel bifunctional photoreceptor, Dualchrome1, isolated from a cosmopolitan green alga.</title>
        <authorList>
            <person name="Suzuki S."/>
            <person name="Kawachi M."/>
        </authorList>
    </citation>
    <scope>NUCLEOTIDE SEQUENCE</scope>
    <source>
        <strain evidence="11">NIES 2893</strain>
    </source>
</reference>
<dbReference type="GO" id="GO:0005829">
    <property type="term" value="C:cytosol"/>
    <property type="evidence" value="ECO:0007669"/>
    <property type="project" value="TreeGrafter"/>
</dbReference>
<dbReference type="NCBIfam" id="NF006821">
    <property type="entry name" value="PRK09344.1-3"/>
    <property type="match status" value="1"/>
</dbReference>
<feature type="compositionally biased region" description="Basic and acidic residues" evidence="10">
    <location>
        <begin position="92"/>
        <end position="104"/>
    </location>
</feature>
<keyword evidence="5" id="KW-0547">Nucleotide-binding</keyword>
<dbReference type="UniPathway" id="UPA00138"/>
<dbReference type="FunFam" id="2.170.8.10:FF:000001">
    <property type="entry name" value="Phosphoenolpyruvate carboxykinase (ATP)"/>
    <property type="match status" value="1"/>
</dbReference>
<dbReference type="InterPro" id="IPR001272">
    <property type="entry name" value="PEP_carboxykinase_ATP"/>
</dbReference>
<dbReference type="EMBL" id="BNJQ01000037">
    <property type="protein sequence ID" value="GHP11842.1"/>
    <property type="molecule type" value="Genomic_DNA"/>
</dbReference>
<name>A0A830HXA3_9CHLO</name>
<dbReference type="Proteomes" id="UP000660262">
    <property type="component" value="Unassembled WGS sequence"/>
</dbReference>
<evidence type="ECO:0000313" key="12">
    <source>
        <dbReference type="Proteomes" id="UP000660262"/>
    </source>
</evidence>
<keyword evidence="7" id="KW-0067">ATP-binding</keyword>
<evidence type="ECO:0000256" key="10">
    <source>
        <dbReference type="SAM" id="MobiDB-lite"/>
    </source>
</evidence>
<protein>
    <recommendedName>
        <fullName evidence="3">phosphoenolpyruvate carboxykinase (ATP)</fullName>
        <ecNumber evidence="3">4.1.1.49</ecNumber>
    </recommendedName>
</protein>
<dbReference type="AlphaFoldDB" id="A0A830HXA3"/>
<evidence type="ECO:0000256" key="1">
    <source>
        <dbReference type="ARBA" id="ARBA00004742"/>
    </source>
</evidence>
<evidence type="ECO:0000256" key="9">
    <source>
        <dbReference type="ARBA" id="ARBA00047371"/>
    </source>
</evidence>
<keyword evidence="11" id="KW-0418">Kinase</keyword>
<dbReference type="OrthoDB" id="184182at2759"/>
<organism evidence="11 12">
    <name type="scientific">Pycnococcus provasolii</name>
    <dbReference type="NCBI Taxonomy" id="41880"/>
    <lineage>
        <taxon>Eukaryota</taxon>
        <taxon>Viridiplantae</taxon>
        <taxon>Chlorophyta</taxon>
        <taxon>Pseudoscourfieldiophyceae</taxon>
        <taxon>Pseudoscourfieldiales</taxon>
        <taxon>Pycnococcaceae</taxon>
        <taxon>Pycnococcus</taxon>
    </lineage>
</organism>
<dbReference type="PANTHER" id="PTHR30031:SF0">
    <property type="entry name" value="PHOSPHOENOLPYRUVATE CARBOXYKINASE (ATP)"/>
    <property type="match status" value="1"/>
</dbReference>
<dbReference type="HAMAP" id="MF_00453">
    <property type="entry name" value="PEPCK_ATP"/>
    <property type="match status" value="1"/>
</dbReference>
<gene>
    <name evidence="11" type="ORF">PPROV_001056900</name>
</gene>
<feature type="compositionally biased region" description="Acidic residues" evidence="10">
    <location>
        <begin position="50"/>
        <end position="59"/>
    </location>
</feature>
<dbReference type="GO" id="GO:0005524">
    <property type="term" value="F:ATP binding"/>
    <property type="evidence" value="ECO:0007669"/>
    <property type="project" value="UniProtKB-KW"/>
</dbReference>
<keyword evidence="8" id="KW-0456">Lyase</keyword>
<evidence type="ECO:0000256" key="8">
    <source>
        <dbReference type="ARBA" id="ARBA00023239"/>
    </source>
</evidence>
<feature type="compositionally biased region" description="Low complexity" evidence="10">
    <location>
        <begin position="22"/>
        <end position="49"/>
    </location>
</feature>
<comment type="similarity">
    <text evidence="2">Belongs to the phosphoenolpyruvate carboxykinase (ATP) family.</text>
</comment>